<evidence type="ECO:0000313" key="1">
    <source>
        <dbReference type="EMBL" id="JAD98391.1"/>
    </source>
</evidence>
<reference evidence="1" key="2">
    <citation type="journal article" date="2015" name="Data Brief">
        <title>Shoot transcriptome of the giant reed, Arundo donax.</title>
        <authorList>
            <person name="Barrero R.A."/>
            <person name="Guerrero F.D."/>
            <person name="Moolhuijzen P."/>
            <person name="Goolsby J.A."/>
            <person name="Tidwell J."/>
            <person name="Bellgard S.E."/>
            <person name="Bellgard M.I."/>
        </authorList>
    </citation>
    <scope>NUCLEOTIDE SEQUENCE</scope>
    <source>
        <tissue evidence="1">Shoot tissue taken approximately 20 cm above the soil surface</tissue>
    </source>
</reference>
<dbReference type="AlphaFoldDB" id="A0A0A9EE93"/>
<protein>
    <submittedName>
        <fullName evidence="1">Uncharacterized protein</fullName>
    </submittedName>
</protein>
<proteinExistence type="predicted"/>
<sequence length="42" mass="4849">MRKSSKITKTFQIKRFILASKLMLILFAIAISSQHVDLLLDE</sequence>
<name>A0A0A9EE93_ARUDO</name>
<accession>A0A0A9EE93</accession>
<reference evidence="1" key="1">
    <citation type="submission" date="2014-09" db="EMBL/GenBank/DDBJ databases">
        <authorList>
            <person name="Magalhaes I.L.F."/>
            <person name="Oliveira U."/>
            <person name="Santos F.R."/>
            <person name="Vidigal T.H.D.A."/>
            <person name="Brescovit A.D."/>
            <person name="Santos A.J."/>
        </authorList>
    </citation>
    <scope>NUCLEOTIDE SEQUENCE</scope>
    <source>
        <tissue evidence="1">Shoot tissue taken approximately 20 cm above the soil surface</tissue>
    </source>
</reference>
<organism evidence="1">
    <name type="scientific">Arundo donax</name>
    <name type="common">Giant reed</name>
    <name type="synonym">Donax arundinaceus</name>
    <dbReference type="NCBI Taxonomy" id="35708"/>
    <lineage>
        <taxon>Eukaryota</taxon>
        <taxon>Viridiplantae</taxon>
        <taxon>Streptophyta</taxon>
        <taxon>Embryophyta</taxon>
        <taxon>Tracheophyta</taxon>
        <taxon>Spermatophyta</taxon>
        <taxon>Magnoliopsida</taxon>
        <taxon>Liliopsida</taxon>
        <taxon>Poales</taxon>
        <taxon>Poaceae</taxon>
        <taxon>PACMAD clade</taxon>
        <taxon>Arundinoideae</taxon>
        <taxon>Arundineae</taxon>
        <taxon>Arundo</taxon>
    </lineage>
</organism>
<dbReference type="EMBL" id="GBRH01199504">
    <property type="protein sequence ID" value="JAD98391.1"/>
    <property type="molecule type" value="Transcribed_RNA"/>
</dbReference>